<dbReference type="EMBL" id="KV923818">
    <property type="protein sequence ID" value="PIO41070.1"/>
    <property type="molecule type" value="Genomic_DNA"/>
</dbReference>
<protein>
    <submittedName>
        <fullName evidence="2">Uncharacterized protein</fullName>
    </submittedName>
</protein>
<dbReference type="OrthoDB" id="63070at2759"/>
<keyword evidence="3" id="KW-1185">Reference proteome</keyword>
<dbReference type="InterPro" id="IPR015943">
    <property type="entry name" value="WD40/YVTN_repeat-like_dom_sf"/>
</dbReference>
<dbReference type="InterPro" id="IPR036322">
    <property type="entry name" value="WD40_repeat_dom_sf"/>
</dbReference>
<dbReference type="Gene3D" id="2.130.10.10">
    <property type="entry name" value="YVTN repeat-like/Quinoprotein amine dehydrogenase"/>
    <property type="match status" value="1"/>
</dbReference>
<dbReference type="PANTHER" id="PTHR19847:SF7">
    <property type="entry name" value="DDB1- AND CUL4-ASSOCIATED FACTOR 11"/>
    <property type="match status" value="1"/>
</dbReference>
<keyword evidence="1" id="KW-0677">Repeat</keyword>
<dbReference type="Pfam" id="PF00400">
    <property type="entry name" value="WD40"/>
    <property type="match status" value="1"/>
</dbReference>
<proteinExistence type="predicted"/>
<dbReference type="AlphaFoldDB" id="A0A2G9SLM3"/>
<dbReference type="SUPFAM" id="SSF50978">
    <property type="entry name" value="WD40 repeat-like"/>
    <property type="match status" value="1"/>
</dbReference>
<reference evidence="3" key="1">
    <citation type="journal article" date="2017" name="Nat. Commun.">
        <title>The North American bullfrog draft genome provides insight into hormonal regulation of long noncoding RNA.</title>
        <authorList>
            <person name="Hammond S.A."/>
            <person name="Warren R.L."/>
            <person name="Vandervalk B.P."/>
            <person name="Kucuk E."/>
            <person name="Khan H."/>
            <person name="Gibb E.A."/>
            <person name="Pandoh P."/>
            <person name="Kirk H."/>
            <person name="Zhao Y."/>
            <person name="Jones M."/>
            <person name="Mungall A.J."/>
            <person name="Coope R."/>
            <person name="Pleasance S."/>
            <person name="Moore R.A."/>
            <person name="Holt R.A."/>
            <person name="Round J.M."/>
            <person name="Ohora S."/>
            <person name="Walle B.V."/>
            <person name="Veldhoen N."/>
            <person name="Helbing C.C."/>
            <person name="Birol I."/>
        </authorList>
    </citation>
    <scope>NUCLEOTIDE SEQUENCE [LARGE SCALE GENOMIC DNA]</scope>
</reference>
<evidence type="ECO:0000313" key="2">
    <source>
        <dbReference type="EMBL" id="PIO41070.1"/>
    </source>
</evidence>
<evidence type="ECO:0000256" key="1">
    <source>
        <dbReference type="ARBA" id="ARBA00022737"/>
    </source>
</evidence>
<dbReference type="GO" id="GO:0043161">
    <property type="term" value="P:proteasome-mediated ubiquitin-dependent protein catabolic process"/>
    <property type="evidence" value="ECO:0007669"/>
    <property type="project" value="TreeGrafter"/>
</dbReference>
<gene>
    <name evidence="2" type="ORF">AB205_0053890</name>
</gene>
<name>A0A2G9SLM3_AQUCT</name>
<dbReference type="InterPro" id="IPR001680">
    <property type="entry name" value="WD40_rpt"/>
</dbReference>
<dbReference type="InterPro" id="IPR051859">
    <property type="entry name" value="DCAF"/>
</dbReference>
<organism evidence="2 3">
    <name type="scientific">Aquarana catesbeiana</name>
    <name type="common">American bullfrog</name>
    <name type="synonym">Rana catesbeiana</name>
    <dbReference type="NCBI Taxonomy" id="8400"/>
    <lineage>
        <taxon>Eukaryota</taxon>
        <taxon>Metazoa</taxon>
        <taxon>Chordata</taxon>
        <taxon>Craniata</taxon>
        <taxon>Vertebrata</taxon>
        <taxon>Euteleostomi</taxon>
        <taxon>Amphibia</taxon>
        <taxon>Batrachia</taxon>
        <taxon>Anura</taxon>
        <taxon>Neobatrachia</taxon>
        <taxon>Ranoidea</taxon>
        <taxon>Ranidae</taxon>
        <taxon>Aquarana</taxon>
    </lineage>
</organism>
<dbReference type="GO" id="GO:0080008">
    <property type="term" value="C:Cul4-RING E3 ubiquitin ligase complex"/>
    <property type="evidence" value="ECO:0007669"/>
    <property type="project" value="TreeGrafter"/>
</dbReference>
<dbReference type="Proteomes" id="UP000228934">
    <property type="component" value="Unassembled WGS sequence"/>
</dbReference>
<sequence>MTYRGHGVLHTLIRCHFSPAYSTGQQYVYSGCSTGRVVIYDLLTGQIVKKLANHKACVRDVSWHPCDTRLVSSSVSDHKNN</sequence>
<evidence type="ECO:0000313" key="3">
    <source>
        <dbReference type="Proteomes" id="UP000228934"/>
    </source>
</evidence>
<dbReference type="PANTHER" id="PTHR19847">
    <property type="entry name" value="DDB1- AND CUL4-ASSOCIATED FACTOR 11"/>
    <property type="match status" value="1"/>
</dbReference>
<accession>A0A2G9SLM3</accession>